<gene>
    <name evidence="1" type="ORF">V5N11_003852</name>
</gene>
<organism evidence="1 2">
    <name type="scientific">Cardamine amara subsp. amara</name>
    <dbReference type="NCBI Taxonomy" id="228776"/>
    <lineage>
        <taxon>Eukaryota</taxon>
        <taxon>Viridiplantae</taxon>
        <taxon>Streptophyta</taxon>
        <taxon>Embryophyta</taxon>
        <taxon>Tracheophyta</taxon>
        <taxon>Spermatophyta</taxon>
        <taxon>Magnoliopsida</taxon>
        <taxon>eudicotyledons</taxon>
        <taxon>Gunneridae</taxon>
        <taxon>Pentapetalae</taxon>
        <taxon>rosids</taxon>
        <taxon>malvids</taxon>
        <taxon>Brassicales</taxon>
        <taxon>Brassicaceae</taxon>
        <taxon>Cardamineae</taxon>
        <taxon>Cardamine</taxon>
    </lineage>
</organism>
<protein>
    <submittedName>
        <fullName evidence="1">Uncharacterized protein</fullName>
    </submittedName>
</protein>
<accession>A0ABD1BNN6</accession>
<reference evidence="1 2" key="1">
    <citation type="submission" date="2024-04" db="EMBL/GenBank/DDBJ databases">
        <title>Genome assembly C_amara_ONT_v2.</title>
        <authorList>
            <person name="Yant L."/>
            <person name="Moore C."/>
            <person name="Slenker M."/>
        </authorList>
    </citation>
    <scope>NUCLEOTIDE SEQUENCE [LARGE SCALE GENOMIC DNA]</scope>
    <source>
        <tissue evidence="1">Leaf</tissue>
    </source>
</reference>
<proteinExistence type="predicted"/>
<evidence type="ECO:0000313" key="2">
    <source>
        <dbReference type="Proteomes" id="UP001558713"/>
    </source>
</evidence>
<dbReference type="EMBL" id="JBANAX010000197">
    <property type="protein sequence ID" value="KAL1218831.1"/>
    <property type="molecule type" value="Genomic_DNA"/>
</dbReference>
<dbReference type="Proteomes" id="UP001558713">
    <property type="component" value="Unassembled WGS sequence"/>
</dbReference>
<name>A0ABD1BNN6_CARAN</name>
<dbReference type="PANTHER" id="PTHR35046">
    <property type="entry name" value="ZINC KNUCKLE (CCHC-TYPE) FAMILY PROTEIN"/>
    <property type="match status" value="1"/>
</dbReference>
<evidence type="ECO:0000313" key="1">
    <source>
        <dbReference type="EMBL" id="KAL1218831.1"/>
    </source>
</evidence>
<sequence>MVNKLGLNIKKHLKPYDHQWLNDEGEMRVKHQVEVSIVIGKYEDEILCDCYLWKLGIYYLEGRGSQTEECFMMVSLIVIRSSSKEERLH</sequence>
<dbReference type="AlphaFoldDB" id="A0ABD1BNN6"/>
<dbReference type="PANTHER" id="PTHR35046:SF26">
    <property type="entry name" value="RNA-DIRECTED DNA POLYMERASE"/>
    <property type="match status" value="1"/>
</dbReference>
<keyword evidence="2" id="KW-1185">Reference proteome</keyword>
<comment type="caution">
    <text evidence="1">The sequence shown here is derived from an EMBL/GenBank/DDBJ whole genome shotgun (WGS) entry which is preliminary data.</text>
</comment>